<sequence>MTDYNSNEIWGVFKEIASEIRYYFLSNDAKFEFNLKQLKEKYWFEQMLKVSTINQLIEEDKEIRVYLTSRKNVRYLLRDKDERKKFKEWVDNKSNG</sequence>
<keyword evidence="2" id="KW-1185">Reference proteome</keyword>
<evidence type="ECO:0000313" key="2">
    <source>
        <dbReference type="Proteomes" id="UP001596170"/>
    </source>
</evidence>
<comment type="caution">
    <text evidence="1">The sequence shown here is derived from an EMBL/GenBank/DDBJ whole genome shotgun (WGS) entry which is preliminary data.</text>
</comment>
<dbReference type="EMBL" id="JBHSRI010000018">
    <property type="protein sequence ID" value="MFC6040229.1"/>
    <property type="molecule type" value="Genomic_DNA"/>
</dbReference>
<gene>
    <name evidence="1" type="ORF">ACFPYN_12430</name>
</gene>
<protein>
    <submittedName>
        <fullName evidence="1">Uncharacterized protein</fullName>
    </submittedName>
</protein>
<dbReference type="Proteomes" id="UP001596170">
    <property type="component" value="Unassembled WGS sequence"/>
</dbReference>
<organism evidence="1 2">
    <name type="scientific">Paenisporosarcina macmurdoensis</name>
    <dbReference type="NCBI Taxonomy" id="212659"/>
    <lineage>
        <taxon>Bacteria</taxon>
        <taxon>Bacillati</taxon>
        <taxon>Bacillota</taxon>
        <taxon>Bacilli</taxon>
        <taxon>Bacillales</taxon>
        <taxon>Caryophanaceae</taxon>
        <taxon>Paenisporosarcina</taxon>
    </lineage>
</organism>
<reference evidence="2" key="1">
    <citation type="journal article" date="2019" name="Int. J. Syst. Evol. Microbiol.">
        <title>The Global Catalogue of Microorganisms (GCM) 10K type strain sequencing project: providing services to taxonomists for standard genome sequencing and annotation.</title>
        <authorList>
            <consortium name="The Broad Institute Genomics Platform"/>
            <consortium name="The Broad Institute Genome Sequencing Center for Infectious Disease"/>
            <person name="Wu L."/>
            <person name="Ma J."/>
        </authorList>
    </citation>
    <scope>NUCLEOTIDE SEQUENCE [LARGE SCALE GENOMIC DNA]</scope>
    <source>
        <strain evidence="2">CCUG 54527</strain>
    </source>
</reference>
<name>A0ABW1L8E5_9BACL</name>
<evidence type="ECO:0000313" key="1">
    <source>
        <dbReference type="EMBL" id="MFC6040229.1"/>
    </source>
</evidence>
<dbReference type="RefSeq" id="WP_377734570.1">
    <property type="nucleotide sequence ID" value="NZ_JBHSRI010000018.1"/>
</dbReference>
<accession>A0ABW1L8E5</accession>
<proteinExistence type="predicted"/>